<feature type="transmembrane region" description="Helical" evidence="7">
    <location>
        <begin position="108"/>
        <end position="130"/>
    </location>
</feature>
<keyword evidence="9" id="KW-0645">Protease</keyword>
<evidence type="ECO:0000256" key="3">
    <source>
        <dbReference type="ARBA" id="ARBA00022692"/>
    </source>
</evidence>
<name>A0A1P8WDC0_9PLAN</name>
<dbReference type="PANTHER" id="PTHR43731:SF14">
    <property type="entry name" value="PRESENILIN-ASSOCIATED RHOMBOID-LIKE PROTEIN, MITOCHONDRIAL"/>
    <property type="match status" value="1"/>
</dbReference>
<comment type="similarity">
    <text evidence="2">Belongs to the peptidase S54 family.</text>
</comment>
<keyword evidence="10" id="KW-1185">Reference proteome</keyword>
<comment type="subcellular location">
    <subcellularLocation>
        <location evidence="1">Membrane</location>
        <topology evidence="1">Multi-pass membrane protein</topology>
    </subcellularLocation>
</comment>
<dbReference type="SUPFAM" id="SSF144091">
    <property type="entry name" value="Rhomboid-like"/>
    <property type="match status" value="1"/>
</dbReference>
<evidence type="ECO:0000256" key="2">
    <source>
        <dbReference type="ARBA" id="ARBA00009045"/>
    </source>
</evidence>
<dbReference type="GO" id="GO:0004252">
    <property type="term" value="F:serine-type endopeptidase activity"/>
    <property type="evidence" value="ECO:0007669"/>
    <property type="project" value="InterPro"/>
</dbReference>
<keyword evidence="4 9" id="KW-0378">Hydrolase</keyword>
<dbReference type="OrthoDB" id="9813074at2"/>
<evidence type="ECO:0000259" key="8">
    <source>
        <dbReference type="Pfam" id="PF01694"/>
    </source>
</evidence>
<dbReference type="Proteomes" id="UP000187735">
    <property type="component" value="Chromosome"/>
</dbReference>
<feature type="transmembrane region" description="Helical" evidence="7">
    <location>
        <begin position="193"/>
        <end position="217"/>
    </location>
</feature>
<keyword evidence="6 7" id="KW-0472">Membrane</keyword>
<accession>A0A1P8WDC0</accession>
<dbReference type="Pfam" id="PF01694">
    <property type="entry name" value="Rhomboid"/>
    <property type="match status" value="1"/>
</dbReference>
<gene>
    <name evidence="9" type="primary">glpG_1</name>
    <name evidence="9" type="ORF">Fuma_01670</name>
</gene>
<feature type="domain" description="Peptidase S54 rhomboid" evidence="8">
    <location>
        <begin position="65"/>
        <end position="216"/>
    </location>
</feature>
<dbReference type="EC" id="3.4.21.105" evidence="9"/>
<dbReference type="AlphaFoldDB" id="A0A1P8WDC0"/>
<feature type="transmembrane region" description="Helical" evidence="7">
    <location>
        <begin position="136"/>
        <end position="154"/>
    </location>
</feature>
<keyword evidence="5 7" id="KW-1133">Transmembrane helix</keyword>
<evidence type="ECO:0000256" key="7">
    <source>
        <dbReference type="SAM" id="Phobius"/>
    </source>
</evidence>
<evidence type="ECO:0000313" key="10">
    <source>
        <dbReference type="Proteomes" id="UP000187735"/>
    </source>
</evidence>
<dbReference type="InterPro" id="IPR035952">
    <property type="entry name" value="Rhomboid-like_sf"/>
</dbReference>
<proteinExistence type="inferred from homology"/>
<evidence type="ECO:0000256" key="1">
    <source>
        <dbReference type="ARBA" id="ARBA00004141"/>
    </source>
</evidence>
<dbReference type="InterPro" id="IPR050925">
    <property type="entry name" value="Rhomboid_protease_S54"/>
</dbReference>
<dbReference type="GO" id="GO:0006508">
    <property type="term" value="P:proteolysis"/>
    <property type="evidence" value="ECO:0007669"/>
    <property type="project" value="UniProtKB-KW"/>
</dbReference>
<evidence type="ECO:0000256" key="5">
    <source>
        <dbReference type="ARBA" id="ARBA00022989"/>
    </source>
</evidence>
<feature type="transmembrane region" description="Helical" evidence="7">
    <location>
        <begin position="161"/>
        <end position="181"/>
    </location>
</feature>
<dbReference type="EMBL" id="CP017641">
    <property type="protein sequence ID" value="APZ92066.1"/>
    <property type="molecule type" value="Genomic_DNA"/>
</dbReference>
<dbReference type="KEGG" id="fmr:Fuma_01670"/>
<dbReference type="PANTHER" id="PTHR43731">
    <property type="entry name" value="RHOMBOID PROTEASE"/>
    <property type="match status" value="1"/>
</dbReference>
<feature type="transmembrane region" description="Helical" evidence="7">
    <location>
        <begin position="70"/>
        <end position="96"/>
    </location>
</feature>
<sequence length="295" mass="33136">MGIRNRPYAQQPIDQFPATPRSIVSKIIIATVAVFVLQILTRTAQGSSLIADWFAIERDLVFQYGQIWRLLTYAFCHSEVQLSHVLFNMLALYFLGRIVAQTIGQREFLWMYLAAAVFSGIVQTSVMAIFRSPGAAWVMGASGAVSAVFMLFALHYPRVKVHLFGILPVEARWLLAVVVGYDALGFLGLVPSFFVPAGATVAHAAHLGGLIFGLLYFRWDMNLTSWWDRFAGRTRVPKLRRQNIKLYNPGTQPEVDYSVKIDDILAKISREGEASLTARERRILTQASEHLKTSR</sequence>
<dbReference type="GO" id="GO:0016020">
    <property type="term" value="C:membrane"/>
    <property type="evidence" value="ECO:0007669"/>
    <property type="project" value="UniProtKB-SubCell"/>
</dbReference>
<reference evidence="9 10" key="1">
    <citation type="journal article" date="2016" name="Front. Microbiol.">
        <title>Fuerstia marisgermanicae gen. nov., sp. nov., an Unusual Member of the Phylum Planctomycetes from the German Wadden Sea.</title>
        <authorList>
            <person name="Kohn T."/>
            <person name="Heuer A."/>
            <person name="Jogler M."/>
            <person name="Vollmers J."/>
            <person name="Boedeker C."/>
            <person name="Bunk B."/>
            <person name="Rast P."/>
            <person name="Borchert D."/>
            <person name="Glockner I."/>
            <person name="Freese H.M."/>
            <person name="Klenk H.P."/>
            <person name="Overmann J."/>
            <person name="Kaster A.K."/>
            <person name="Rohde M."/>
            <person name="Wiegand S."/>
            <person name="Jogler C."/>
        </authorList>
    </citation>
    <scope>NUCLEOTIDE SEQUENCE [LARGE SCALE GENOMIC DNA]</scope>
    <source>
        <strain evidence="9 10">NH11</strain>
    </source>
</reference>
<feature type="transmembrane region" description="Helical" evidence="7">
    <location>
        <begin position="23"/>
        <end position="40"/>
    </location>
</feature>
<dbReference type="InterPro" id="IPR022764">
    <property type="entry name" value="Peptidase_S54_rhomboid_dom"/>
</dbReference>
<protein>
    <submittedName>
        <fullName evidence="9">Rhomboid protease GlpG</fullName>
        <ecNumber evidence="9">3.4.21.105</ecNumber>
    </submittedName>
</protein>
<evidence type="ECO:0000256" key="4">
    <source>
        <dbReference type="ARBA" id="ARBA00022801"/>
    </source>
</evidence>
<dbReference type="STRING" id="1891926.Fuma_01670"/>
<evidence type="ECO:0000313" key="9">
    <source>
        <dbReference type="EMBL" id="APZ92066.1"/>
    </source>
</evidence>
<evidence type="ECO:0000256" key="6">
    <source>
        <dbReference type="ARBA" id="ARBA00023136"/>
    </source>
</evidence>
<dbReference type="RefSeq" id="WP_077023731.1">
    <property type="nucleotide sequence ID" value="NZ_CP017641.1"/>
</dbReference>
<organism evidence="9 10">
    <name type="scientific">Fuerstiella marisgermanici</name>
    <dbReference type="NCBI Taxonomy" id="1891926"/>
    <lineage>
        <taxon>Bacteria</taxon>
        <taxon>Pseudomonadati</taxon>
        <taxon>Planctomycetota</taxon>
        <taxon>Planctomycetia</taxon>
        <taxon>Planctomycetales</taxon>
        <taxon>Planctomycetaceae</taxon>
        <taxon>Fuerstiella</taxon>
    </lineage>
</organism>
<dbReference type="Gene3D" id="1.20.1540.10">
    <property type="entry name" value="Rhomboid-like"/>
    <property type="match status" value="1"/>
</dbReference>
<keyword evidence="3 7" id="KW-0812">Transmembrane</keyword>